<protein>
    <submittedName>
        <fullName evidence="1">Nitrogen fixation protein NifR</fullName>
    </submittedName>
</protein>
<comment type="caution">
    <text evidence="1">The sequence shown here is derived from an EMBL/GenBank/DDBJ whole genome shotgun (WGS) entry which is preliminary data.</text>
</comment>
<sequence length="25" mass="3027">PNIENFEKKFYRQCELGCGPQQREI</sequence>
<dbReference type="AlphaFoldDB" id="A0ABD7GNM7"/>
<dbReference type="EMBL" id="QRBW01000677">
    <property type="protein sequence ID" value="RDT45209.1"/>
    <property type="molecule type" value="Genomic_DNA"/>
</dbReference>
<feature type="non-terminal residue" evidence="1">
    <location>
        <position position="1"/>
    </location>
</feature>
<dbReference type="Proteomes" id="UP000255291">
    <property type="component" value="Unassembled WGS sequence"/>
</dbReference>
<organism evidence="1 2">
    <name type="scientific">Enterobacter roggenkampii</name>
    <dbReference type="NCBI Taxonomy" id="1812935"/>
    <lineage>
        <taxon>Bacteria</taxon>
        <taxon>Pseudomonadati</taxon>
        <taxon>Pseudomonadota</taxon>
        <taxon>Gammaproteobacteria</taxon>
        <taxon>Enterobacterales</taxon>
        <taxon>Enterobacteriaceae</taxon>
        <taxon>Enterobacter</taxon>
        <taxon>Enterobacter cloacae complex</taxon>
    </lineage>
</organism>
<accession>A0ABD7GNM7</accession>
<name>A0ABD7GNM7_9ENTR</name>
<reference evidence="1 2" key="1">
    <citation type="submission" date="2018-07" db="EMBL/GenBank/DDBJ databases">
        <title>The use of a cohorting ward and systematic surveillance cultures for the control of a Klebsiella pneumoniae carbapenemase (KPC)-producing Enterobacteriaceae outbreak.</title>
        <authorList>
            <person name="Doi Y."/>
        </authorList>
    </citation>
    <scope>NUCLEOTIDE SEQUENCE [LARGE SCALE GENOMIC DNA]</scope>
    <source>
        <strain evidence="1 2">1-RC-17-04017</strain>
    </source>
</reference>
<evidence type="ECO:0000313" key="2">
    <source>
        <dbReference type="Proteomes" id="UP000255291"/>
    </source>
</evidence>
<proteinExistence type="predicted"/>
<evidence type="ECO:0000313" key="1">
    <source>
        <dbReference type="EMBL" id="RDT45209.1"/>
    </source>
</evidence>
<gene>
    <name evidence="1" type="ORF">DXF87_27370</name>
</gene>